<protein>
    <submittedName>
        <fullName evidence="5">TatD family hydrolase</fullName>
    </submittedName>
</protein>
<dbReference type="Pfam" id="PF01026">
    <property type="entry name" value="TatD_DNase"/>
    <property type="match status" value="1"/>
</dbReference>
<evidence type="ECO:0000256" key="1">
    <source>
        <dbReference type="ARBA" id="ARBA00009275"/>
    </source>
</evidence>
<dbReference type="PROSITE" id="PS01090">
    <property type="entry name" value="TATD_2"/>
    <property type="match status" value="1"/>
</dbReference>
<dbReference type="GO" id="GO:0046872">
    <property type="term" value="F:metal ion binding"/>
    <property type="evidence" value="ECO:0007669"/>
    <property type="project" value="UniProtKB-KW"/>
</dbReference>
<evidence type="ECO:0000256" key="3">
    <source>
        <dbReference type="ARBA" id="ARBA00022801"/>
    </source>
</evidence>
<dbReference type="FunFam" id="3.20.20.140:FF:000005">
    <property type="entry name" value="TatD family hydrolase"/>
    <property type="match status" value="1"/>
</dbReference>
<dbReference type="PROSITE" id="PS01091">
    <property type="entry name" value="TATD_3"/>
    <property type="match status" value="1"/>
</dbReference>
<dbReference type="SUPFAM" id="SSF51556">
    <property type="entry name" value="Metallo-dependent hydrolases"/>
    <property type="match status" value="1"/>
</dbReference>
<keyword evidence="3 5" id="KW-0378">Hydrolase</keyword>
<feature type="binding site" evidence="4">
    <location>
        <position position="109"/>
    </location>
    <ligand>
        <name>a divalent metal cation</name>
        <dbReference type="ChEBI" id="CHEBI:60240"/>
        <label>1</label>
    </ligand>
</feature>
<evidence type="ECO:0000313" key="5">
    <source>
        <dbReference type="EMBL" id="MBC8316376.1"/>
    </source>
</evidence>
<sequence length="271" mass="30144">MTKKKKNIPLPELSTGISAIDTHCHLDMDAYKTDLDDIISNAQNAGVSKIVTIGIDLRSSQKAVELASQYSCIYATVGVHPHDAKDFNAETEALLKQLALQEKVVAYGEIGLDYVKEYSPKEIQLTVFRRQVEIAKELHLPLIIHDREAHEHIYQILKDNAPFPEGGIIHCFSGDASDAQRFIDLGFLISIPGVVTFNKAEILQEAVRQIPMDSLLIETDGPFLAPVPKRGRRNEPSYVLYTGAKMAEIKGVSTDELIAQTTINAKRLFKF</sequence>
<feature type="binding site" evidence="4">
    <location>
        <position position="145"/>
    </location>
    <ligand>
        <name>a divalent metal cation</name>
        <dbReference type="ChEBI" id="CHEBI:60240"/>
        <label>2</label>
    </ligand>
</feature>
<dbReference type="Proteomes" id="UP000614424">
    <property type="component" value="Unassembled WGS sequence"/>
</dbReference>
<evidence type="ECO:0000256" key="2">
    <source>
        <dbReference type="ARBA" id="ARBA00022723"/>
    </source>
</evidence>
<dbReference type="PANTHER" id="PTHR46124:SF2">
    <property type="entry name" value="D-AMINOACYL-TRNA DEACYLASE"/>
    <property type="match status" value="1"/>
</dbReference>
<dbReference type="CDD" id="cd01310">
    <property type="entry name" value="TatD_DNAse"/>
    <property type="match status" value="1"/>
</dbReference>
<accession>A0A8J6N9G4</accession>
<dbReference type="GO" id="GO:0016788">
    <property type="term" value="F:hydrolase activity, acting on ester bonds"/>
    <property type="evidence" value="ECO:0007669"/>
    <property type="project" value="InterPro"/>
</dbReference>
<dbReference type="InterPro" id="IPR018228">
    <property type="entry name" value="DNase_TatD-rel_CS"/>
</dbReference>
<organism evidence="5 6">
    <name type="scientific">Candidatus Desulfobia pelagia</name>
    <dbReference type="NCBI Taxonomy" id="2841692"/>
    <lineage>
        <taxon>Bacteria</taxon>
        <taxon>Pseudomonadati</taxon>
        <taxon>Thermodesulfobacteriota</taxon>
        <taxon>Desulfobulbia</taxon>
        <taxon>Desulfobulbales</taxon>
        <taxon>Desulfobulbaceae</taxon>
        <taxon>Candidatus Desulfobia</taxon>
    </lineage>
</organism>
<feature type="binding site" evidence="4">
    <location>
        <position position="220"/>
    </location>
    <ligand>
        <name>a divalent metal cation</name>
        <dbReference type="ChEBI" id="CHEBI:60240"/>
        <label>1</label>
    </ligand>
</feature>
<evidence type="ECO:0000256" key="4">
    <source>
        <dbReference type="PIRSR" id="PIRSR005902-1"/>
    </source>
</evidence>
<dbReference type="InterPro" id="IPR001130">
    <property type="entry name" value="TatD-like"/>
</dbReference>
<dbReference type="PIRSF" id="PIRSF005902">
    <property type="entry name" value="DNase_TatD"/>
    <property type="match status" value="1"/>
</dbReference>
<dbReference type="Gene3D" id="3.20.20.140">
    <property type="entry name" value="Metal-dependent hydrolases"/>
    <property type="match status" value="1"/>
</dbReference>
<feature type="binding site" evidence="4">
    <location>
        <position position="25"/>
    </location>
    <ligand>
        <name>a divalent metal cation</name>
        <dbReference type="ChEBI" id="CHEBI:60240"/>
        <label>1</label>
    </ligand>
</feature>
<keyword evidence="2 4" id="KW-0479">Metal-binding</keyword>
<dbReference type="GO" id="GO:0005829">
    <property type="term" value="C:cytosol"/>
    <property type="evidence" value="ECO:0007669"/>
    <property type="project" value="TreeGrafter"/>
</dbReference>
<proteinExistence type="inferred from homology"/>
<feature type="binding site" evidence="4">
    <location>
        <position position="23"/>
    </location>
    <ligand>
        <name>a divalent metal cation</name>
        <dbReference type="ChEBI" id="CHEBI:60240"/>
        <label>1</label>
    </ligand>
</feature>
<dbReference type="InterPro" id="IPR032466">
    <property type="entry name" value="Metal_Hydrolase"/>
</dbReference>
<dbReference type="GO" id="GO:0004536">
    <property type="term" value="F:DNA nuclease activity"/>
    <property type="evidence" value="ECO:0007669"/>
    <property type="project" value="InterPro"/>
</dbReference>
<comment type="caution">
    <text evidence="5">The sequence shown here is derived from an EMBL/GenBank/DDBJ whole genome shotgun (WGS) entry which is preliminary data.</text>
</comment>
<feature type="binding site" evidence="4">
    <location>
        <position position="170"/>
    </location>
    <ligand>
        <name>a divalent metal cation</name>
        <dbReference type="ChEBI" id="CHEBI:60240"/>
        <label>2</label>
    </ligand>
</feature>
<dbReference type="InterPro" id="IPR015991">
    <property type="entry name" value="TatD/YcfH-like"/>
</dbReference>
<evidence type="ECO:0000313" key="6">
    <source>
        <dbReference type="Proteomes" id="UP000614424"/>
    </source>
</evidence>
<dbReference type="AlphaFoldDB" id="A0A8J6N9G4"/>
<gene>
    <name evidence="5" type="ORF">H8E41_00615</name>
</gene>
<dbReference type="NCBIfam" id="TIGR00010">
    <property type="entry name" value="YchF/TatD family DNA exonuclease"/>
    <property type="match status" value="1"/>
</dbReference>
<reference evidence="5 6" key="1">
    <citation type="submission" date="2020-08" db="EMBL/GenBank/DDBJ databases">
        <title>Bridging the membrane lipid divide: bacteria of the FCB group superphylum have the potential to synthesize archaeal ether lipids.</title>
        <authorList>
            <person name="Villanueva L."/>
            <person name="Von Meijenfeldt F.A.B."/>
            <person name="Westbye A.B."/>
            <person name="Yadav S."/>
            <person name="Hopmans E.C."/>
            <person name="Dutilh B.E."/>
            <person name="Sinninghe Damste J.S."/>
        </authorList>
    </citation>
    <scope>NUCLEOTIDE SEQUENCE [LARGE SCALE GENOMIC DNA]</scope>
    <source>
        <strain evidence="5">NIOZ-UU47</strain>
    </source>
</reference>
<dbReference type="PANTHER" id="PTHR46124">
    <property type="entry name" value="D-AMINOACYL-TRNA DEACYLASE"/>
    <property type="match status" value="1"/>
</dbReference>
<name>A0A8J6N9G4_9BACT</name>
<comment type="similarity">
    <text evidence="1">Belongs to the metallo-dependent hydrolases superfamily. TatD-type hydrolase family.</text>
</comment>
<dbReference type="EMBL" id="JACNJZ010000028">
    <property type="protein sequence ID" value="MBC8316376.1"/>
    <property type="molecule type" value="Genomic_DNA"/>
</dbReference>